<organism evidence="1 2">
    <name type="scientific">Velamenicoccus archaeovorus</name>
    <dbReference type="NCBI Taxonomy" id="1930593"/>
    <lineage>
        <taxon>Bacteria</taxon>
        <taxon>Pseudomonadati</taxon>
        <taxon>Candidatus Omnitrophota</taxon>
        <taxon>Candidatus Velamenicoccus</taxon>
    </lineage>
</organism>
<dbReference type="KEGG" id="vai:BU251_01680"/>
<protein>
    <recommendedName>
        <fullName evidence="3">ParB/Sulfiredoxin domain-containing protein</fullName>
    </recommendedName>
</protein>
<dbReference type="OrthoDB" id="4828114at2"/>
<dbReference type="RefSeq" id="WP_128699164.1">
    <property type="nucleotide sequence ID" value="NZ_CP019384.1"/>
</dbReference>
<accession>A0A410P2V2</accession>
<sequence>MKKQIVNYQDKWEENKVKVDDLNLDVNNIRLEIKHESEKEIANDLFINEDAMDILENIYENGFFPDESPIVIKENNKLVVLEGNRRVVSLKAMVHPEIAPEKYASKIKKMMEGRLPITDILVRVATSRDEAMEYLSAKHTKTTRRPWSALRRAYFYYAQKERGQAVTVLMDRYKGVDIPAYIRMFEMHNVAKSLKNIPEEIRKKIANKGVFNITTLERLYSDKYVQQKLGIDFDKTTGEVSLPINASFDKVFSKVVSDIVSGVATSRKWLSHDEDRKKYIDSVISEILEGKEIDTRTKKSASEFKAISYKKKRKSLVEKSFVCTLDAPGIGRVLWELQNLEYKSFPNAAADLLRTFLEKTLKKYLEQLNALPNPRRTGGYIYLDDVLTKMSSDLQKLSKHQIVQIIAEIKNNKWYLESINHNPDIFAVEYRVEEAWDLICPLVKFIFNECKKKVESK</sequence>
<evidence type="ECO:0000313" key="1">
    <source>
        <dbReference type="EMBL" id="QAT16525.1"/>
    </source>
</evidence>
<dbReference type="EMBL" id="CP019384">
    <property type="protein sequence ID" value="QAT16525.1"/>
    <property type="molecule type" value="Genomic_DNA"/>
</dbReference>
<reference evidence="1 2" key="1">
    <citation type="submission" date="2017-01" db="EMBL/GenBank/DDBJ databases">
        <title>First insights into the biology of 'candidatus Vampirococcus archaeovorus'.</title>
        <authorList>
            <person name="Kizina J."/>
            <person name="Jordan S."/>
            <person name="Stueber K."/>
            <person name="Reinhardt R."/>
            <person name="Harder J."/>
        </authorList>
    </citation>
    <scope>NUCLEOTIDE SEQUENCE [LARGE SCALE GENOMIC DNA]</scope>
    <source>
        <strain evidence="1 2">LiM</strain>
    </source>
</reference>
<dbReference type="AlphaFoldDB" id="A0A410P2V2"/>
<name>A0A410P2V2_VELA1</name>
<evidence type="ECO:0000313" key="2">
    <source>
        <dbReference type="Proteomes" id="UP000287243"/>
    </source>
</evidence>
<keyword evidence="2" id="KW-1185">Reference proteome</keyword>
<proteinExistence type="predicted"/>
<evidence type="ECO:0008006" key="3">
    <source>
        <dbReference type="Google" id="ProtNLM"/>
    </source>
</evidence>
<dbReference type="Proteomes" id="UP000287243">
    <property type="component" value="Chromosome"/>
</dbReference>
<gene>
    <name evidence="1" type="ORF">BU251_01680</name>
</gene>